<gene>
    <name evidence="20" type="primary">LOC129344031</name>
</gene>
<name>A0AA97LI85_EUBMA</name>
<dbReference type="RefSeq" id="XP_054856475.1">
    <property type="nucleotide sequence ID" value="XM_055000500.1"/>
</dbReference>
<keyword evidence="2" id="KW-1003">Cell membrane</keyword>
<accession>A0AA97LI85</accession>
<dbReference type="GO" id="GO:0007156">
    <property type="term" value="P:homophilic cell adhesion via plasma membrane adhesion molecules"/>
    <property type="evidence" value="ECO:0007669"/>
    <property type="project" value="InterPro"/>
</dbReference>
<dbReference type="GO" id="GO:0008013">
    <property type="term" value="F:beta-catenin binding"/>
    <property type="evidence" value="ECO:0007669"/>
    <property type="project" value="TreeGrafter"/>
</dbReference>
<comment type="function">
    <text evidence="14">Cadherins are calcium-dependent cell adhesion proteins.</text>
</comment>
<dbReference type="GO" id="GO:0007043">
    <property type="term" value="P:cell-cell junction assembly"/>
    <property type="evidence" value="ECO:0007669"/>
    <property type="project" value="TreeGrafter"/>
</dbReference>
<keyword evidence="3 13" id="KW-0812">Transmembrane</keyword>
<dbReference type="Gene3D" id="4.10.900.10">
    <property type="entry name" value="TCF3-CBD (Catenin binding domain)"/>
    <property type="match status" value="1"/>
</dbReference>
<evidence type="ECO:0000256" key="2">
    <source>
        <dbReference type="ARBA" id="ARBA00022475"/>
    </source>
</evidence>
<feature type="transmembrane region" description="Helical" evidence="16">
    <location>
        <begin position="702"/>
        <end position="728"/>
    </location>
</feature>
<dbReference type="GO" id="GO:0005912">
    <property type="term" value="C:adherens junction"/>
    <property type="evidence" value="ECO:0007669"/>
    <property type="project" value="TreeGrafter"/>
</dbReference>
<dbReference type="Pfam" id="PF00028">
    <property type="entry name" value="Cadherin"/>
    <property type="match status" value="4"/>
</dbReference>
<evidence type="ECO:0000256" key="17">
    <source>
        <dbReference type="SAM" id="SignalP"/>
    </source>
</evidence>
<dbReference type="GO" id="GO:0045296">
    <property type="term" value="F:cadherin binding"/>
    <property type="evidence" value="ECO:0007669"/>
    <property type="project" value="TreeGrafter"/>
</dbReference>
<keyword evidence="19" id="KW-1185">Reference proteome</keyword>
<dbReference type="Gene3D" id="2.60.40.60">
    <property type="entry name" value="Cadherins"/>
    <property type="match status" value="6"/>
</dbReference>
<dbReference type="PROSITE" id="PS00232">
    <property type="entry name" value="CADHERIN_1"/>
    <property type="match status" value="2"/>
</dbReference>
<dbReference type="CDD" id="cd00031">
    <property type="entry name" value="CA_like"/>
    <property type="match status" value="1"/>
</dbReference>
<dbReference type="AlphaFoldDB" id="A0AA97LI85"/>
<dbReference type="CDD" id="cd11304">
    <property type="entry name" value="Cadherin_repeat"/>
    <property type="match status" value="3"/>
</dbReference>
<dbReference type="InterPro" id="IPR027397">
    <property type="entry name" value="Catenin-bd_sf"/>
</dbReference>
<evidence type="ECO:0000256" key="11">
    <source>
        <dbReference type="ARBA" id="ARBA00023180"/>
    </source>
</evidence>
<dbReference type="SMART" id="SM01055">
    <property type="entry name" value="Cadherin_pro"/>
    <property type="match status" value="1"/>
</dbReference>
<dbReference type="PANTHER" id="PTHR24027">
    <property type="entry name" value="CADHERIN-23"/>
    <property type="match status" value="1"/>
</dbReference>
<keyword evidence="4" id="KW-0479">Metal-binding</keyword>
<dbReference type="FunFam" id="2.60.40.60:FF:000011">
    <property type="entry name" value="Cadherin 1"/>
    <property type="match status" value="1"/>
</dbReference>
<dbReference type="GO" id="GO:0016477">
    <property type="term" value="P:cell migration"/>
    <property type="evidence" value="ECO:0007669"/>
    <property type="project" value="TreeGrafter"/>
</dbReference>
<evidence type="ECO:0000256" key="9">
    <source>
        <dbReference type="ARBA" id="ARBA00022989"/>
    </source>
</evidence>
<dbReference type="SMART" id="SM00112">
    <property type="entry name" value="CA"/>
    <property type="match status" value="4"/>
</dbReference>
<proteinExistence type="predicted"/>
<dbReference type="GO" id="GO:0016339">
    <property type="term" value="P:calcium-dependent cell-cell adhesion via plasma membrane cell adhesion molecules"/>
    <property type="evidence" value="ECO:0007669"/>
    <property type="project" value="TreeGrafter"/>
</dbReference>
<dbReference type="InterPro" id="IPR015919">
    <property type="entry name" value="Cadherin-like_sf"/>
</dbReference>
<dbReference type="KEGG" id="emc:129344031"/>
<dbReference type="GO" id="GO:0044331">
    <property type="term" value="P:cell-cell adhesion mediated by cadherin"/>
    <property type="evidence" value="ECO:0007669"/>
    <property type="project" value="TreeGrafter"/>
</dbReference>
<dbReference type="Pfam" id="PF08758">
    <property type="entry name" value="Cadherin_pro"/>
    <property type="match status" value="1"/>
</dbReference>
<feature type="domain" description="Cadherin" evidence="18">
    <location>
        <begin position="488"/>
        <end position="595"/>
    </location>
</feature>
<dbReference type="GO" id="GO:0034332">
    <property type="term" value="P:adherens junction organization"/>
    <property type="evidence" value="ECO:0007669"/>
    <property type="project" value="TreeGrafter"/>
</dbReference>
<dbReference type="GO" id="GO:0005509">
    <property type="term" value="F:calcium ion binding"/>
    <property type="evidence" value="ECO:0007669"/>
    <property type="project" value="UniProtKB-UniRule"/>
</dbReference>
<evidence type="ECO:0000256" key="15">
    <source>
        <dbReference type="SAM" id="MobiDB-lite"/>
    </source>
</evidence>
<dbReference type="FunFam" id="2.60.40.60:FF:000022">
    <property type="entry name" value="Cadherin 2"/>
    <property type="match status" value="1"/>
</dbReference>
<dbReference type="FunFam" id="4.10.900.10:FF:000001">
    <property type="entry name" value="Cadherin 2"/>
    <property type="match status" value="1"/>
</dbReference>
<evidence type="ECO:0000256" key="10">
    <source>
        <dbReference type="ARBA" id="ARBA00023136"/>
    </source>
</evidence>
<dbReference type="FunFam" id="2.60.40.60:FF:000019">
    <property type="entry name" value="Cadherin 2"/>
    <property type="match status" value="1"/>
</dbReference>
<dbReference type="GO" id="GO:0016342">
    <property type="term" value="C:catenin complex"/>
    <property type="evidence" value="ECO:0007669"/>
    <property type="project" value="TreeGrafter"/>
</dbReference>
<dbReference type="InterPro" id="IPR014868">
    <property type="entry name" value="Cadherin_pro_dom"/>
</dbReference>
<dbReference type="PANTHER" id="PTHR24027:SF446">
    <property type="entry name" value="CADHERIN-3"/>
    <property type="match status" value="1"/>
</dbReference>
<dbReference type="PRINTS" id="PR00205">
    <property type="entry name" value="CADHERIN"/>
</dbReference>
<evidence type="ECO:0000313" key="19">
    <source>
        <dbReference type="Proteomes" id="UP001190640"/>
    </source>
</evidence>
<evidence type="ECO:0000256" key="13">
    <source>
        <dbReference type="RuleBase" id="RU003318"/>
    </source>
</evidence>
<dbReference type="FunFam" id="2.60.40.60:FF:000027">
    <property type="entry name" value="Cadherin 2"/>
    <property type="match status" value="1"/>
</dbReference>
<dbReference type="GO" id="GO:0005737">
    <property type="term" value="C:cytoplasm"/>
    <property type="evidence" value="ECO:0007669"/>
    <property type="project" value="TreeGrafter"/>
</dbReference>
<evidence type="ECO:0000256" key="7">
    <source>
        <dbReference type="ARBA" id="ARBA00022837"/>
    </source>
</evidence>
<evidence type="ECO:0000313" key="20">
    <source>
        <dbReference type="RefSeq" id="XP_054856475.1"/>
    </source>
</evidence>
<keyword evidence="5 17" id="KW-0732">Signal</keyword>
<dbReference type="SUPFAM" id="SSF49313">
    <property type="entry name" value="Cadherin-like"/>
    <property type="match status" value="6"/>
</dbReference>
<evidence type="ECO:0000256" key="12">
    <source>
        <dbReference type="PROSITE-ProRule" id="PRU00043"/>
    </source>
</evidence>
<evidence type="ECO:0000256" key="14">
    <source>
        <dbReference type="RuleBase" id="RU004357"/>
    </source>
</evidence>
<evidence type="ECO:0000256" key="5">
    <source>
        <dbReference type="ARBA" id="ARBA00022729"/>
    </source>
</evidence>
<keyword evidence="7 12" id="KW-0106">Calcium</keyword>
<evidence type="ECO:0000256" key="16">
    <source>
        <dbReference type="SAM" id="Phobius"/>
    </source>
</evidence>
<dbReference type="GO" id="GO:0000902">
    <property type="term" value="P:cell morphogenesis"/>
    <property type="evidence" value="ECO:0007669"/>
    <property type="project" value="TreeGrafter"/>
</dbReference>
<protein>
    <submittedName>
        <fullName evidence="20">B-cadherin-like</fullName>
    </submittedName>
</protein>
<dbReference type="Pfam" id="PF01049">
    <property type="entry name" value="CADH_Y-type_LIR"/>
    <property type="match status" value="1"/>
</dbReference>
<dbReference type="InterPro" id="IPR002126">
    <property type="entry name" value="Cadherin-like_dom"/>
</dbReference>
<reference evidence="20" key="1">
    <citation type="submission" date="2025-08" db="UniProtKB">
        <authorList>
            <consortium name="RefSeq"/>
        </authorList>
    </citation>
    <scope>IDENTIFICATION</scope>
    <source>
        <tissue evidence="20">Blood</tissue>
    </source>
</reference>
<keyword evidence="6" id="KW-0677">Repeat</keyword>
<dbReference type="GeneID" id="129344031"/>
<dbReference type="PROSITE" id="PS50268">
    <property type="entry name" value="CADHERIN_2"/>
    <property type="match status" value="4"/>
</dbReference>
<dbReference type="FunFam" id="2.60.40.60:FF:000191">
    <property type="entry name" value="Cadherin 1"/>
    <property type="match status" value="1"/>
</dbReference>
<keyword evidence="10 16" id="KW-0472">Membrane</keyword>
<feature type="signal peptide" evidence="17">
    <location>
        <begin position="1"/>
        <end position="22"/>
    </location>
</feature>
<keyword evidence="8 13" id="KW-0130">Cell adhesion</keyword>
<feature type="domain" description="Cadherin" evidence="18">
    <location>
        <begin position="155"/>
        <end position="262"/>
    </location>
</feature>
<dbReference type="InterPro" id="IPR039808">
    <property type="entry name" value="Cadherin"/>
</dbReference>
<evidence type="ECO:0000256" key="3">
    <source>
        <dbReference type="ARBA" id="ARBA00022692"/>
    </source>
</evidence>
<evidence type="ECO:0000256" key="1">
    <source>
        <dbReference type="ARBA" id="ARBA00004251"/>
    </source>
</evidence>
<dbReference type="InterPro" id="IPR020894">
    <property type="entry name" value="Cadherin_CS"/>
</dbReference>
<feature type="region of interest" description="Disordered" evidence="15">
    <location>
        <begin position="116"/>
        <end position="148"/>
    </location>
</feature>
<keyword evidence="11" id="KW-0325">Glycoprotein</keyword>
<feature type="domain" description="Cadherin" evidence="18">
    <location>
        <begin position="263"/>
        <end position="375"/>
    </location>
</feature>
<keyword evidence="9 16" id="KW-1133">Transmembrane helix</keyword>
<evidence type="ECO:0000256" key="8">
    <source>
        <dbReference type="ARBA" id="ARBA00022889"/>
    </source>
</evidence>
<comment type="subcellular location">
    <subcellularLocation>
        <location evidence="1 13">Cell membrane</location>
        <topology evidence="1 13">Single-pass type I membrane protein</topology>
    </subcellularLocation>
</comment>
<feature type="domain" description="Cadherin" evidence="18">
    <location>
        <begin position="376"/>
        <end position="487"/>
    </location>
</feature>
<evidence type="ECO:0000256" key="6">
    <source>
        <dbReference type="ARBA" id="ARBA00022737"/>
    </source>
</evidence>
<sequence length="880" mass="96664">MGLQRGRCLFLGLGLLWLQVAAVRQDPAPRCGSGFASGCCTFEVAHEDLPRGQVLGQVHFEDCTGWKLALYSTEDANFRVLADGTLLVKHHTKLRGEARTFVVHAWDSAGTKSSALVTVRNKSHRSPKGEPDPASQAEEPKRPVAESVLKRQKRDWVIPPIRVPENERGPFPKKLVQIKSNRDKLNKIFYSITGQGADAPPEGVFTIEKETGWMKVTQPLDREATDKYHLFSHAVSENGKPVEEPMEIIVTVTDQNDNKPQFTTEVFRGSVLEGATPGTSVMQVTATDADDAVETYNGVVAYSILSQVPGKPEKQMFAINRETGSISVIASGLDRERVKEYTLTLQAADLNGTGLTSTASAVIEIEDANDNAPQFSPPVYTAEVAENEANLEVVRLSVTDMDEAGSPAWRAVYKIVRGNDGGYFRVSTDSESNEGIVETARGLDFEARKQFVLQVAVTNEVPFAVKLPTSTATVTVSVRDVNEAPIFDPRVRMAEVSEDVPLGHEVMVCTAQDPDKMQSQKIKYFMEKDRAGWLSIDPESGIVATKAALDRESYLVKNNSYVAVVLAVDDGTPPATGTGTLLLTLLDVNDNGPELEHPEIIVCNSQPETQHLRILDKDQPPNTFPFRAKLTNNSAENWAVEMDATGETALVRLLQPLKQGVHNVYLQLLDSQGKDQRTVLKATVCECEGPVEQCPEQQVAVVGAPVILAILGSILALLIILLLLLLFVRRRKVVKEPLLLPEDDTRDNIFYYGEEGGGEEDQDYDLGQLHRGLDARPEVVLRNDVVPTLLPAPQYHPRPTNPDEIGNFIHENLKAADMDPTAPPYDSLLVFDYEGSGSEAASLSSIESSSSDRDQDYDYLNDWGSRFKRLADMYGGGVDN</sequence>
<organism evidence="19 20">
    <name type="scientific">Eublepharis macularius</name>
    <name type="common">Leopard gecko</name>
    <name type="synonym">Cyrtodactylus macularius</name>
    <dbReference type="NCBI Taxonomy" id="481883"/>
    <lineage>
        <taxon>Eukaryota</taxon>
        <taxon>Metazoa</taxon>
        <taxon>Chordata</taxon>
        <taxon>Craniata</taxon>
        <taxon>Vertebrata</taxon>
        <taxon>Euteleostomi</taxon>
        <taxon>Lepidosauria</taxon>
        <taxon>Squamata</taxon>
        <taxon>Bifurcata</taxon>
        <taxon>Gekkota</taxon>
        <taxon>Eublepharidae</taxon>
        <taxon>Eublepharinae</taxon>
        <taxon>Eublepharis</taxon>
    </lineage>
</organism>
<dbReference type="Proteomes" id="UP001190640">
    <property type="component" value="Chromosome 16"/>
</dbReference>
<dbReference type="InterPro" id="IPR000233">
    <property type="entry name" value="Cadherin_Y-type_LIR"/>
</dbReference>
<feature type="chain" id="PRO_5041700318" evidence="17">
    <location>
        <begin position="23"/>
        <end position="880"/>
    </location>
</feature>
<evidence type="ECO:0000259" key="18">
    <source>
        <dbReference type="PROSITE" id="PS50268"/>
    </source>
</evidence>
<evidence type="ECO:0000256" key="4">
    <source>
        <dbReference type="ARBA" id="ARBA00022723"/>
    </source>
</evidence>